<evidence type="ECO:0000313" key="2">
    <source>
        <dbReference type="Proteomes" id="UP000662783"/>
    </source>
</evidence>
<protein>
    <recommendedName>
        <fullName evidence="3">Co-chaperone DjlA N-terminal domain-containing protein</fullName>
    </recommendedName>
</protein>
<dbReference type="RefSeq" id="WP_205723392.1">
    <property type="nucleotide sequence ID" value="NZ_CP070608.1"/>
</dbReference>
<evidence type="ECO:0008006" key="3">
    <source>
        <dbReference type="Google" id="ProtNLM"/>
    </source>
</evidence>
<dbReference type="Proteomes" id="UP000662783">
    <property type="component" value="Chromosome"/>
</dbReference>
<dbReference type="AlphaFoldDB" id="A0A974WHX9"/>
<proteinExistence type="predicted"/>
<dbReference type="InterPro" id="IPR029024">
    <property type="entry name" value="TerB-like"/>
</dbReference>
<gene>
    <name evidence="1" type="ORF">JR347_07295</name>
</gene>
<sequence>MDSTNHLKNLVVLAYSDGVFEESELHNLRNAAKELGVPIEQLDKWIADADNIVLTLPEDNAEREKQLISMIKMSTADGYFSQDEYDLCLRIAEKLGYDGLGQALNFCMNESNLKNLIALASADGKIDDSEMAVIEEAAENAGVDKARLAEMLAMGSEFVHVIPELEEDRETQLIQMLSLAIADGEFTADEYQLCKTVAERLGFTQTELDMIIKLSFQGKIELDGIREVDE</sequence>
<dbReference type="EMBL" id="CP070608">
    <property type="protein sequence ID" value="QSE98878.1"/>
    <property type="molecule type" value="Genomic_DNA"/>
</dbReference>
<keyword evidence="2" id="KW-1185">Reference proteome</keyword>
<accession>A0A974WHX9</accession>
<dbReference type="CDD" id="cd07177">
    <property type="entry name" value="terB_like"/>
    <property type="match status" value="2"/>
</dbReference>
<reference evidence="1" key="1">
    <citation type="submission" date="2021-02" db="EMBL/GenBank/DDBJ databases">
        <title>Fulvivirga sp. S481 isolated from sea water.</title>
        <authorList>
            <person name="Bae S.S."/>
            <person name="Baek K."/>
        </authorList>
    </citation>
    <scope>NUCLEOTIDE SEQUENCE</scope>
    <source>
        <strain evidence="1">S481</strain>
    </source>
</reference>
<dbReference type="SUPFAM" id="SSF158682">
    <property type="entry name" value="TerB-like"/>
    <property type="match status" value="2"/>
</dbReference>
<name>A0A974WHX9_9BACT</name>
<dbReference type="Gene3D" id="1.10.3680.10">
    <property type="entry name" value="TerB-like"/>
    <property type="match status" value="2"/>
</dbReference>
<evidence type="ECO:0000313" key="1">
    <source>
        <dbReference type="EMBL" id="QSE98878.1"/>
    </source>
</evidence>
<organism evidence="1 2">
    <name type="scientific">Fulvivirga lutea</name>
    <dbReference type="NCBI Taxonomy" id="2810512"/>
    <lineage>
        <taxon>Bacteria</taxon>
        <taxon>Pseudomonadati</taxon>
        <taxon>Bacteroidota</taxon>
        <taxon>Cytophagia</taxon>
        <taxon>Cytophagales</taxon>
        <taxon>Fulvivirgaceae</taxon>
        <taxon>Fulvivirga</taxon>
    </lineage>
</organism>
<dbReference type="KEGG" id="fuv:JR347_07295"/>